<feature type="transmembrane region" description="Helical" evidence="5">
    <location>
        <begin position="177"/>
        <end position="197"/>
    </location>
</feature>
<evidence type="ECO:0000256" key="3">
    <source>
        <dbReference type="ARBA" id="ARBA00022989"/>
    </source>
</evidence>
<keyword evidence="3 5" id="KW-1133">Transmembrane helix</keyword>
<name>A0ABR0SUQ2_9HYPO</name>
<dbReference type="PANTHER" id="PTHR31465">
    <property type="entry name" value="PROTEIN RTA1-RELATED"/>
    <property type="match status" value="1"/>
</dbReference>
<dbReference type="Pfam" id="PF04479">
    <property type="entry name" value="RTA1"/>
    <property type="match status" value="1"/>
</dbReference>
<feature type="transmembrane region" description="Helical" evidence="5">
    <location>
        <begin position="218"/>
        <end position="236"/>
    </location>
</feature>
<feature type="transmembrane region" description="Helical" evidence="5">
    <location>
        <begin position="141"/>
        <end position="165"/>
    </location>
</feature>
<reference evidence="6 7" key="1">
    <citation type="submission" date="2024-01" db="EMBL/GenBank/DDBJ databases">
        <title>Complete genome of Cladobotryum mycophilum ATHUM6906.</title>
        <authorList>
            <person name="Christinaki A.C."/>
            <person name="Myridakis A.I."/>
            <person name="Kouvelis V.N."/>
        </authorList>
    </citation>
    <scope>NUCLEOTIDE SEQUENCE [LARGE SCALE GENOMIC DNA]</scope>
    <source>
        <strain evidence="6 7">ATHUM6906</strain>
    </source>
</reference>
<keyword evidence="7" id="KW-1185">Reference proteome</keyword>
<protein>
    <submittedName>
        <fullName evidence="6">Efflux pump himE</fullName>
    </submittedName>
</protein>
<dbReference type="EMBL" id="JAVFKD010000004">
    <property type="protein sequence ID" value="KAK5995475.1"/>
    <property type="molecule type" value="Genomic_DNA"/>
</dbReference>
<comment type="caution">
    <text evidence="6">The sequence shown here is derived from an EMBL/GenBank/DDBJ whole genome shotgun (WGS) entry which is preliminary data.</text>
</comment>
<keyword evidence="4 5" id="KW-0472">Membrane</keyword>
<proteinExistence type="predicted"/>
<dbReference type="PANTHER" id="PTHR31465:SF9">
    <property type="entry name" value="SPHINGOID LONG-CHAIN BASE TRANSPORTER RSB1"/>
    <property type="match status" value="1"/>
</dbReference>
<sequence length="307" mass="34067">MSSPTPLHAPPFNVITFGPNANCTLDICPVEWSVYQYRPSLAANITFLTLFGIAMLIHIFLGFRWRSWGFMGFMIFGCVVEMGGYAGRIILYNNPWSFGGFMTQIVLITCGPVFYTASIYITLSRTINYFAPEISRIKPELFYWIFIPADVVCLILQAAGGAMSTISKGKSQTGVDIAMAGLAFQVAVLVIFSVLFADYLIRYFRTGSSENMNLRMRLFFSFLGTAIILILTRCIYRCYELSKGYVNSDLVTDEGLFIGLEGVLVCLAVFSLCIGHPGLVFGPNATRERASHVSDEDQGIEVKGLRV</sequence>
<organism evidence="6 7">
    <name type="scientific">Cladobotryum mycophilum</name>
    <dbReference type="NCBI Taxonomy" id="491253"/>
    <lineage>
        <taxon>Eukaryota</taxon>
        <taxon>Fungi</taxon>
        <taxon>Dikarya</taxon>
        <taxon>Ascomycota</taxon>
        <taxon>Pezizomycotina</taxon>
        <taxon>Sordariomycetes</taxon>
        <taxon>Hypocreomycetidae</taxon>
        <taxon>Hypocreales</taxon>
        <taxon>Hypocreaceae</taxon>
        <taxon>Cladobotryum</taxon>
    </lineage>
</organism>
<gene>
    <name evidence="6" type="ORF">PT974_03883</name>
</gene>
<evidence type="ECO:0000256" key="4">
    <source>
        <dbReference type="ARBA" id="ARBA00023136"/>
    </source>
</evidence>
<evidence type="ECO:0000313" key="6">
    <source>
        <dbReference type="EMBL" id="KAK5995475.1"/>
    </source>
</evidence>
<comment type="subcellular location">
    <subcellularLocation>
        <location evidence="1">Membrane</location>
        <topology evidence="1">Multi-pass membrane protein</topology>
    </subcellularLocation>
</comment>
<feature type="transmembrane region" description="Helical" evidence="5">
    <location>
        <begin position="96"/>
        <end position="121"/>
    </location>
</feature>
<dbReference type="Proteomes" id="UP001338125">
    <property type="component" value="Unassembled WGS sequence"/>
</dbReference>
<evidence type="ECO:0000256" key="1">
    <source>
        <dbReference type="ARBA" id="ARBA00004141"/>
    </source>
</evidence>
<evidence type="ECO:0000256" key="2">
    <source>
        <dbReference type="ARBA" id="ARBA00022692"/>
    </source>
</evidence>
<keyword evidence="2 5" id="KW-0812">Transmembrane</keyword>
<evidence type="ECO:0000256" key="5">
    <source>
        <dbReference type="SAM" id="Phobius"/>
    </source>
</evidence>
<accession>A0ABR0SUQ2</accession>
<feature type="transmembrane region" description="Helical" evidence="5">
    <location>
        <begin position="41"/>
        <end position="61"/>
    </location>
</feature>
<evidence type="ECO:0000313" key="7">
    <source>
        <dbReference type="Proteomes" id="UP001338125"/>
    </source>
</evidence>
<feature type="transmembrane region" description="Helical" evidence="5">
    <location>
        <begin position="256"/>
        <end position="281"/>
    </location>
</feature>
<dbReference type="InterPro" id="IPR007568">
    <property type="entry name" value="RTA1"/>
</dbReference>
<feature type="transmembrane region" description="Helical" evidence="5">
    <location>
        <begin position="68"/>
        <end position="90"/>
    </location>
</feature>